<dbReference type="Gene3D" id="1.10.443.10">
    <property type="entry name" value="Intergrase catalytic core"/>
    <property type="match status" value="1"/>
</dbReference>
<keyword evidence="1" id="KW-0238">DNA-binding</keyword>
<gene>
    <name evidence="6" type="ORF">C1SCF055_LOCUS12013</name>
</gene>
<dbReference type="InterPro" id="IPR013762">
    <property type="entry name" value="Integrase-like_cat_sf"/>
</dbReference>
<feature type="compositionally biased region" description="Basic and acidic residues" evidence="3">
    <location>
        <begin position="601"/>
        <end position="614"/>
    </location>
</feature>
<feature type="transmembrane region" description="Helical" evidence="4">
    <location>
        <begin position="69"/>
        <end position="87"/>
    </location>
</feature>
<evidence type="ECO:0000256" key="4">
    <source>
        <dbReference type="SAM" id="Phobius"/>
    </source>
</evidence>
<evidence type="ECO:0000313" key="8">
    <source>
        <dbReference type="Proteomes" id="UP001152797"/>
    </source>
</evidence>
<comment type="caution">
    <text evidence="6">The sequence shown here is derived from an EMBL/GenBank/DDBJ whole genome shotgun (WGS) entry which is preliminary data.</text>
</comment>
<evidence type="ECO:0000313" key="6">
    <source>
        <dbReference type="EMBL" id="CAI3984484.1"/>
    </source>
</evidence>
<dbReference type="EMBL" id="CAMXCT020000891">
    <property type="protein sequence ID" value="CAL1137859.1"/>
    <property type="molecule type" value="Genomic_DNA"/>
</dbReference>
<feature type="signal peptide" evidence="5">
    <location>
        <begin position="1"/>
        <end position="19"/>
    </location>
</feature>
<organism evidence="6">
    <name type="scientific">Cladocopium goreaui</name>
    <dbReference type="NCBI Taxonomy" id="2562237"/>
    <lineage>
        <taxon>Eukaryota</taxon>
        <taxon>Sar</taxon>
        <taxon>Alveolata</taxon>
        <taxon>Dinophyceae</taxon>
        <taxon>Suessiales</taxon>
        <taxon>Symbiodiniaceae</taxon>
        <taxon>Cladocopium</taxon>
    </lineage>
</organism>
<reference evidence="7" key="2">
    <citation type="submission" date="2024-04" db="EMBL/GenBank/DDBJ databases">
        <authorList>
            <person name="Chen Y."/>
            <person name="Shah S."/>
            <person name="Dougan E. K."/>
            <person name="Thang M."/>
            <person name="Chan C."/>
        </authorList>
    </citation>
    <scope>NUCLEOTIDE SEQUENCE [LARGE SCALE GENOMIC DNA]</scope>
</reference>
<dbReference type="GO" id="GO:0015074">
    <property type="term" value="P:DNA integration"/>
    <property type="evidence" value="ECO:0007669"/>
    <property type="project" value="InterPro"/>
</dbReference>
<dbReference type="GO" id="GO:0006310">
    <property type="term" value="P:DNA recombination"/>
    <property type="evidence" value="ECO:0007669"/>
    <property type="project" value="UniProtKB-KW"/>
</dbReference>
<proteinExistence type="predicted"/>
<feature type="region of interest" description="Disordered" evidence="3">
    <location>
        <begin position="582"/>
        <end position="627"/>
    </location>
</feature>
<evidence type="ECO:0000256" key="1">
    <source>
        <dbReference type="ARBA" id="ARBA00023125"/>
    </source>
</evidence>
<feature type="compositionally biased region" description="Low complexity" evidence="3">
    <location>
        <begin position="404"/>
        <end position="414"/>
    </location>
</feature>
<feature type="compositionally biased region" description="Basic and acidic residues" evidence="3">
    <location>
        <begin position="1055"/>
        <end position="1074"/>
    </location>
</feature>
<dbReference type="PANTHER" id="PTHR34605">
    <property type="entry name" value="PHAGE_INTEGRASE DOMAIN-CONTAINING PROTEIN"/>
    <property type="match status" value="1"/>
</dbReference>
<feature type="region of interest" description="Disordered" evidence="3">
    <location>
        <begin position="940"/>
        <end position="960"/>
    </location>
</feature>
<feature type="region of interest" description="Disordered" evidence="3">
    <location>
        <begin position="2050"/>
        <end position="2106"/>
    </location>
</feature>
<protein>
    <submittedName>
        <fullName evidence="6">Uncharacterized protein</fullName>
    </submittedName>
</protein>
<dbReference type="InterPro" id="IPR010998">
    <property type="entry name" value="Integrase_recombinase_N"/>
</dbReference>
<keyword evidence="8" id="KW-1185">Reference proteome</keyword>
<dbReference type="EMBL" id="CAMXCT030000891">
    <property type="protein sequence ID" value="CAL4771796.1"/>
    <property type="molecule type" value="Genomic_DNA"/>
</dbReference>
<evidence type="ECO:0000256" key="5">
    <source>
        <dbReference type="SAM" id="SignalP"/>
    </source>
</evidence>
<name>A0A9P1FP55_9DINO</name>
<feature type="region of interest" description="Disordered" evidence="3">
    <location>
        <begin position="399"/>
        <end position="493"/>
    </location>
</feature>
<evidence type="ECO:0000256" key="2">
    <source>
        <dbReference type="ARBA" id="ARBA00023172"/>
    </source>
</evidence>
<feature type="compositionally biased region" description="Basic and acidic residues" evidence="3">
    <location>
        <begin position="443"/>
        <end position="463"/>
    </location>
</feature>
<dbReference type="SUPFAM" id="SSF56349">
    <property type="entry name" value="DNA breaking-rejoining enzymes"/>
    <property type="match status" value="1"/>
</dbReference>
<dbReference type="InterPro" id="IPR011010">
    <property type="entry name" value="DNA_brk_join_enz"/>
</dbReference>
<dbReference type="InterPro" id="IPR052925">
    <property type="entry name" value="Phage_Integrase-like_Recomb"/>
</dbReference>
<accession>A0A9P1FP55</accession>
<feature type="region of interest" description="Disordered" evidence="3">
    <location>
        <begin position="781"/>
        <end position="801"/>
    </location>
</feature>
<keyword evidence="4" id="KW-0472">Membrane</keyword>
<evidence type="ECO:0000256" key="3">
    <source>
        <dbReference type="SAM" id="MobiDB-lite"/>
    </source>
</evidence>
<reference evidence="6" key="1">
    <citation type="submission" date="2022-10" db="EMBL/GenBank/DDBJ databases">
        <authorList>
            <person name="Chen Y."/>
            <person name="Dougan E. K."/>
            <person name="Chan C."/>
            <person name="Rhodes N."/>
            <person name="Thang M."/>
        </authorList>
    </citation>
    <scope>NUCLEOTIDE SEQUENCE</scope>
</reference>
<keyword evidence="2" id="KW-0233">DNA recombination</keyword>
<keyword evidence="4" id="KW-0812">Transmembrane</keyword>
<dbReference type="EMBL" id="CAMXCT010000891">
    <property type="protein sequence ID" value="CAI3984484.1"/>
    <property type="molecule type" value="Genomic_DNA"/>
</dbReference>
<dbReference type="SUPFAM" id="SSF47823">
    <property type="entry name" value="lambda integrase-like, N-terminal domain"/>
    <property type="match status" value="1"/>
</dbReference>
<evidence type="ECO:0000313" key="7">
    <source>
        <dbReference type="EMBL" id="CAL1137859.1"/>
    </source>
</evidence>
<dbReference type="PANTHER" id="PTHR34605:SF3">
    <property type="entry name" value="P CELL-TYPE AGGLUTINATION PROTEIN MAP4-LIKE-RELATED"/>
    <property type="match status" value="1"/>
</dbReference>
<dbReference type="GO" id="GO:0003677">
    <property type="term" value="F:DNA binding"/>
    <property type="evidence" value="ECO:0007669"/>
    <property type="project" value="UniProtKB-KW"/>
</dbReference>
<feature type="region of interest" description="Disordered" evidence="3">
    <location>
        <begin position="1053"/>
        <end position="1095"/>
    </location>
</feature>
<feature type="chain" id="PRO_5043272084" evidence="5">
    <location>
        <begin position="20"/>
        <end position="3512"/>
    </location>
</feature>
<feature type="transmembrane region" description="Helical" evidence="4">
    <location>
        <begin position="107"/>
        <end position="139"/>
    </location>
</feature>
<keyword evidence="5" id="KW-0732">Signal</keyword>
<sequence length="3512" mass="395553">MFRVFRCLVCMLSLRAVPGWWDQKQPPTEEYPSWRSDPKGFAWWVYNETIHGNHTFDEFFTWTPTSWDGWIWTFFDMIFSTVGWLIFGRNWTQVRSSFSFLLRLGTLLLVCISVHYLLALCWPIVSLLVGCLLTLVWLIRNVVRCCGRTAFYYQRWSGGVPEALGASFFGPELGDPPETGDLRKLKKGSDGEKWVLMRRHGLTAIFRVQDSSSIKSSGVYLTIEPGSMRGDQELTQSLQGHDRVQLCRHESCSEDGPHFKQYATVKAFNPETFQLNAASTHQAGSQFFGWVRRGASKAAQKAKDLASESEPEVCKCHAHQIRWEGDQGHQVLSEGICKEVGVDVRLLDEDVPGSLGTVTLCPKHVSKYLTSRFQLKCAMAECFRVGCGTSGGLRLCAAHEESSRMSSRRPSTSRSRSRPRERVEGDPEEVERDGGVRRRVRHARPDEEHAAEKAEQLMEDVRSAAEPPTSGRARRRHGEEMSPGRTPKSAVQRSLAKLGMVDSPDRREMITTLEEFMAQFVDGKDLGLDEEDIRQQMAATSGMTLYDFTQVLYDQAVEEQRKGTKGLTKFLAKWRKQLAAGKMPPVAPTPPGSWSLVSSPDEAKPKGVREEMRSEGGTPSAVSPGLVTLAPPGIYNADDRKAGTGGVADSSMTDIAKAIQYQTAELASLVKSHNEANPTGNNGSIKSLNKASEELVFLLRACGQYTVEVGENEYGANLANALLAAQAGASTKLRNAGFRQKVTSRLAVGLAGPFWGTQEKYALSAADFLPCTDAELDQHAVESRTGKQQNEQRPPGPTRYEDWANRVKRQTDVWCLVYGKEWRAVREHAAQVLGEWHLGAPHRWPLQVLCEVWEELHWRFVEELKTELRKIKGLSGRESMTLADLKFYALMPDERGAPPLQLPRTFDLHHPDGWFVSEVLPRIERRQERMLWKLTWEGAAKGRGPSQPAGGDGKPDDKVTLRTLLGPKLTVEESNRARDRAPTTKDGKLLCWGYLSHLGCTQAGCQRAHENLKGAFESLDPMVQMQLLRRGGLKRMRQETKETAIEKIGQLRAQVAKDKKDKIKDGQPKRKAGQEDAGQPAESQEGSCEKRAGGVTWKPPAEMVEIDYTAQEKELAEMLKGPKQEAFKNQYMEGVTHAGRGGETAPGAAQELLRKAQALSDGPVLGRLQGASDDLYAWAATRVASEPSVTLTELLEDMVQYGLGELAAEAAEILENASEAKAGSAKRCVVHDTFWTDAGPGRAQVDIDGRAWAMYDYKEEVAMTEELAGLLGVVSPEVEKRQCVTKVLAAGYLANEAAPGQLPTMEDVETQAQAFRLEQARLATEAEGVMGHAEQRVAAIEHELRMYTHDILKPHHDKDYRALAVFPLEVLEEYRVIVLRTDYKGDYVPEIVQGTHWKAGQKDIWALIYKGHMMLLVPPGEAEAMAILKEFDIHTTPTLGFRYFWHQRHDQPRTAPGQLMCRHCKPPKRAGTAEGIPMIRKQSCLAAAALCLAGGHQEQYHVRPAAAPHGPTGLVLREYFAGHGVITQGWRRAGEIALEPVELYEDPHRRQGPRPDHDLANPTVQQRFYQEVEEDKINVEWLACPCTTFCDWNLQNNGTRTFQNPQGKPNAKEELGNTLAEFEAALFEKALDRGHFPIAESSGRSGRYPKMWHLPCWQKLLQRPDVDFLEVDMCAYGLAPLDATDETQFYRHRTGLAFPRHPAFRAALFRLCPGLSDNHHHVPLQGCRQNSSVTRCTEAGVYAEQFVETVVEALRAVVVGGGVGFSHRDKQEGKFRVSKDWVQEWDQINLMETIPAVPTRRAMVMENRRTTLLTEVQSNRRPMRVVKARSRYGTKARHRPVWQIHQHQVLRQRSRVQPDRKRRVHYMQVMEKQNTLIMEELTVQMVQNTLIMEELTVQMVQNTLIMEELTVRMVQNTLIMEELIVRMVHHGYLQVTEKQNKLVMEADLAVNRPGGDEMFYNDVTGLLWIWHRAPRRRFVVPGGEGCPFPVEYFKVNRWTRCENVDEENPLDVVEIEDNWTTQGACEGPFQHWTGWTVFQVQGYRKPTVFPWDASEAGSEGPQEEQDQVSNHEETPTEEEGTTGARSSGDGGSGRRSGGDSDASQGATWKSFTEEGIGEAVRTAAFTYVEVIDKIEDQEAATWRKVKEAGDELLRAAGTVERAAVALWIVREKLGRNNLQGVNDPDLDGLLHPDHLAYLREIRAKGMPARYEGERRRVRAQPHPRARENLGQVYRQLMKDVAKHRVLVVSAERPELQHTASSPFEAVPKMLPNRTLSAEVRLVHDQRNINSGTDKELHPPATQPLHVQVIRRILFWKTVFPKVPILMAKKDVAGAFRLLWVDLKDAELFAGDVPWTPSLMGSGEDKVQEGDPSSLRDASFNFDGKILVDDMVLVEPQVGLRPWVSSEVYEWAVVKLLGRNAINAAKDAEEGVFSEAQTVWGVTINTATEKMSLPEARVLKGAHLLAEPQFNFGERSVTLRDLQRLRGIATGWSTIVKGLKNELKAIDRFLGGVDGGAVAGPSGCQSDEEAETAWLDLWAVFEDCRWLCSRSETWSEKFGGDIREALSPMERLALPGGNFSSAVFVSSDATPTVLGAIDWTHGLACREDVKELKPWIKQVLEEDGGDAEGPLAIHLGEMLSFVAFACKVGSAWSGKVVLYAGDNRTVYHWVTSRRSKVRAGRLLIRVLNLVEMRYRCLILGAWWRTYHNEDADDLTRMTEVEAMEKIKQKGWNYVDLKQAIGQALQDSERFGPCFLSWGDDEDRMEQMKLRELRKFRALHRQPQRLQEIDIQEWCHRQRLIKDFEYYEVQETVKKKKVIATTVGPDPKGRVVKKFWDYLLAEEFDVAIMEGPRDVDWELYKEMARANGLQVQVVEFLTAELGEVLVRRRRAGFVSRTNVSIEKVEDWLVKVTAPSLGTVLERAGEASWRPWSKWEKAHGQGDHPMLPRVGAHVWFEDDEERYNVYKLNGPCRWPLSKEAAGVEELYVLDRAAPAGMVRVVLPEEIWRAQGRTKKEWLSLTAVMKESEVLKEGCLGTGRRTALALLGVAAELCTMEEQEAKAGMCYDGEDVKSLGLLLAWLRRWRRGDFGRAFPDRKAGGAMEEGRRTLWLWSESWWCEGLDEDEEVFEDQKAGGRSKSADKRGTRVVEGHRAVQLQPGLVADLDVQAQVEEWLEEHMDGDKAVSTKKAYQSAWGKWCDWSKRQKWLSPYLHHKDDPVENENKILGYLGYLGWLGTSVATLKQAVFAIKDAHKRAGHGDATAKMHRLWIVINSLERNATRRPRRLGVTVPMLKWIGQQFETGADAGGELRINCRVMVAALLVAWFYMLRAREYCDSSGVDLEMVMRGQDVQFSVKGEAVTENAEELTVQFRKTKADQMAFGTCKTLLKTGVRYVCVVTAMEELRKVTPRRFDGGPESHLPLFRWASGQVLKRVEVQAILQRAAKEVGLPAERFQSHLLRIGGASALYQATGEIEVVKRAGRWTSGAVHRYLYDDGDVLKGLAKQMAEIDQYVHYT</sequence>
<dbReference type="Proteomes" id="UP001152797">
    <property type="component" value="Unassembled WGS sequence"/>
</dbReference>
<dbReference type="Gene3D" id="1.10.150.130">
    <property type="match status" value="1"/>
</dbReference>
<dbReference type="OrthoDB" id="435942at2759"/>
<keyword evidence="4" id="KW-1133">Transmembrane helix</keyword>